<keyword evidence="5 6" id="KW-0539">Nucleus</keyword>
<dbReference type="InterPro" id="IPR042529">
    <property type="entry name" value="IF_2B-like_C"/>
</dbReference>
<dbReference type="FunFam" id="3.40.50.10470:FF:000003">
    <property type="entry name" value="Methylthioribose-1-phosphate isomerase"/>
    <property type="match status" value="1"/>
</dbReference>
<dbReference type="InterPro" id="IPR037171">
    <property type="entry name" value="NagB/RpiA_transferase-like"/>
</dbReference>
<comment type="subcellular location">
    <subcellularLocation>
        <location evidence="6">Cytoplasm</location>
    </subcellularLocation>
    <subcellularLocation>
        <location evidence="6">Nucleus</location>
    </subcellularLocation>
</comment>
<sequence>MAPVDNTLQAICYNRGSLRLLDQRKLPLETIYLEIRNVTEGWNAIHDMVVRGAPAIAIAAALSLAVEVFNLDAFNGTSQDAASFLEKKLEYLVSSRPTAVNLSDAATKLNEIISKTAATSSEPKSVFQSYIEAAEIMLEDDVATNKAIGSYGAKFLQHWVENSKRLSILTHCNTGSLATAGYGTALGVIRAVNAEGILEHAYCTETRPFNQGSRLTAFELVHENIPATLVADSAAAALMKAGRVSAVIVGADRVAVNGDTANKIGTYSLALCAAHHNIPFFVAAPLTSIDLSIRSGQEIIIEERSAKELVYSRGGLGEQIAASGISVWNPAFDVTPASLITGIITEKGVITKTGTGDYFDIENFIQKAALQSSVSSV</sequence>
<dbReference type="NCBIfam" id="NF004326">
    <property type="entry name" value="PRK05720.1"/>
    <property type="match status" value="1"/>
</dbReference>
<evidence type="ECO:0000256" key="4">
    <source>
        <dbReference type="ARBA" id="ARBA00023235"/>
    </source>
</evidence>
<comment type="catalytic activity">
    <reaction evidence="6">
        <text>5-(methylsulfanyl)-alpha-D-ribose 1-phosphate = 5-(methylsulfanyl)-D-ribulose 1-phosphate</text>
        <dbReference type="Rhea" id="RHEA:19989"/>
        <dbReference type="ChEBI" id="CHEBI:58533"/>
        <dbReference type="ChEBI" id="CHEBI:58548"/>
        <dbReference type="EC" id="5.3.1.23"/>
    </reaction>
</comment>
<dbReference type="EC" id="5.3.1.23" evidence="6"/>
<dbReference type="AlphaFoldDB" id="A0A7J7DQ03"/>
<dbReference type="Proteomes" id="UP000593562">
    <property type="component" value="Unassembled WGS sequence"/>
</dbReference>
<name>A0A7J7DQ03_TRIWF</name>
<dbReference type="GO" id="GO:0005634">
    <property type="term" value="C:nucleus"/>
    <property type="evidence" value="ECO:0007669"/>
    <property type="project" value="UniProtKB-SubCell"/>
</dbReference>
<feature type="active site" description="Proton donor" evidence="6">
    <location>
        <position position="252"/>
    </location>
</feature>
<comment type="caution">
    <text evidence="7">The sequence shown here is derived from an EMBL/GenBank/DDBJ whole genome shotgun (WGS) entry which is preliminary data.</text>
</comment>
<comment type="pathway">
    <text evidence="6">Amino-acid biosynthesis; L-methionine biosynthesis via salvage pathway; L-methionine from S-methyl-5-thio-alpha-D-ribose 1-phosphate: step 1/6.</text>
</comment>
<keyword evidence="2 6" id="KW-0028">Amino-acid biosynthesis</keyword>
<evidence type="ECO:0000313" key="7">
    <source>
        <dbReference type="EMBL" id="KAF5748415.1"/>
    </source>
</evidence>
<dbReference type="PANTHER" id="PTHR43475">
    <property type="entry name" value="METHYLTHIORIBOSE-1-PHOSPHATE ISOMERASE"/>
    <property type="match status" value="1"/>
</dbReference>
<keyword evidence="1 6" id="KW-0963">Cytoplasm</keyword>
<dbReference type="InterPro" id="IPR027363">
    <property type="entry name" value="M1Pi_N"/>
</dbReference>
<dbReference type="HAMAP" id="MF_01678">
    <property type="entry name" value="Salvage_MtnA"/>
    <property type="match status" value="1"/>
</dbReference>
<dbReference type="Pfam" id="PF01008">
    <property type="entry name" value="IF-2B"/>
    <property type="match status" value="1"/>
</dbReference>
<dbReference type="NCBIfam" id="TIGR00512">
    <property type="entry name" value="salvage_mtnA"/>
    <property type="match status" value="1"/>
</dbReference>
<dbReference type="GO" id="GO:0046523">
    <property type="term" value="F:S-methyl-5-thioribose-1-phosphate isomerase activity"/>
    <property type="evidence" value="ECO:0007669"/>
    <property type="project" value="UniProtKB-UniRule"/>
</dbReference>
<dbReference type="Gene3D" id="1.20.120.420">
    <property type="entry name" value="translation initiation factor eif-2b, domain 1"/>
    <property type="match status" value="1"/>
</dbReference>
<dbReference type="GO" id="GO:0005737">
    <property type="term" value="C:cytoplasm"/>
    <property type="evidence" value="ECO:0007669"/>
    <property type="project" value="UniProtKB-SubCell"/>
</dbReference>
<organism evidence="7 8">
    <name type="scientific">Tripterygium wilfordii</name>
    <name type="common">Thunder God vine</name>
    <dbReference type="NCBI Taxonomy" id="458696"/>
    <lineage>
        <taxon>Eukaryota</taxon>
        <taxon>Viridiplantae</taxon>
        <taxon>Streptophyta</taxon>
        <taxon>Embryophyta</taxon>
        <taxon>Tracheophyta</taxon>
        <taxon>Spermatophyta</taxon>
        <taxon>Magnoliopsida</taxon>
        <taxon>eudicotyledons</taxon>
        <taxon>Gunneridae</taxon>
        <taxon>Pentapetalae</taxon>
        <taxon>rosids</taxon>
        <taxon>fabids</taxon>
        <taxon>Celastrales</taxon>
        <taxon>Celastraceae</taxon>
        <taxon>Tripterygium</taxon>
    </lineage>
</organism>
<comment type="function">
    <text evidence="6">Catalyzes the interconversion of methylthioribose-1-phosphate (MTR-1-P) into methylthioribulose-1-phosphate (MTRu-1-P).</text>
</comment>
<keyword evidence="7" id="KW-0808">Transferase</keyword>
<dbReference type="UniPathway" id="UPA00904">
    <property type="reaction ID" value="UER00874"/>
</dbReference>
<evidence type="ECO:0000256" key="1">
    <source>
        <dbReference type="ARBA" id="ARBA00022490"/>
    </source>
</evidence>
<dbReference type="InterPro" id="IPR005251">
    <property type="entry name" value="IF-M1Pi"/>
</dbReference>
<evidence type="ECO:0000256" key="3">
    <source>
        <dbReference type="ARBA" id="ARBA00023167"/>
    </source>
</evidence>
<dbReference type="InParanoid" id="A0A7J7DQ03"/>
<dbReference type="Gene3D" id="3.40.50.10470">
    <property type="entry name" value="Translation initiation factor eif-2b, domain 2"/>
    <property type="match status" value="1"/>
</dbReference>
<dbReference type="FunCoup" id="A0A7J7DQ03">
    <property type="interactions" value="4104"/>
</dbReference>
<feature type="site" description="Transition state stabilizer" evidence="6">
    <location>
        <position position="172"/>
    </location>
</feature>
<dbReference type="SUPFAM" id="SSF100950">
    <property type="entry name" value="NagB/RpiA/CoA transferase-like"/>
    <property type="match status" value="1"/>
</dbReference>
<reference evidence="7 8" key="1">
    <citation type="journal article" date="2020" name="Nat. Commun.">
        <title>Genome of Tripterygium wilfordii and identification of cytochrome P450 involved in triptolide biosynthesis.</title>
        <authorList>
            <person name="Tu L."/>
            <person name="Su P."/>
            <person name="Zhang Z."/>
            <person name="Gao L."/>
            <person name="Wang J."/>
            <person name="Hu T."/>
            <person name="Zhou J."/>
            <person name="Zhang Y."/>
            <person name="Zhao Y."/>
            <person name="Liu Y."/>
            <person name="Song Y."/>
            <person name="Tong Y."/>
            <person name="Lu Y."/>
            <person name="Yang J."/>
            <person name="Xu C."/>
            <person name="Jia M."/>
            <person name="Peters R.J."/>
            <person name="Huang L."/>
            <person name="Gao W."/>
        </authorList>
    </citation>
    <scope>NUCLEOTIDE SEQUENCE [LARGE SCALE GENOMIC DNA]</scope>
    <source>
        <strain evidence="8">cv. XIE 37</strain>
        <tissue evidence="7">Leaf</tissue>
    </source>
</reference>
<dbReference type="InterPro" id="IPR011559">
    <property type="entry name" value="Initiation_fac_2B_a/b/d"/>
</dbReference>
<keyword evidence="4 6" id="KW-0413">Isomerase</keyword>
<evidence type="ECO:0000313" key="8">
    <source>
        <dbReference type="Proteomes" id="UP000593562"/>
    </source>
</evidence>
<dbReference type="GO" id="GO:0019509">
    <property type="term" value="P:L-methionine salvage from methylthioadenosine"/>
    <property type="evidence" value="ECO:0007669"/>
    <property type="project" value="UniProtKB-UniRule"/>
</dbReference>
<keyword evidence="8" id="KW-1185">Reference proteome</keyword>
<dbReference type="NCBIfam" id="TIGR00524">
    <property type="entry name" value="eIF-2B_rel"/>
    <property type="match status" value="1"/>
</dbReference>
<proteinExistence type="inferred from homology"/>
<accession>A0A7J7DQ03</accession>
<evidence type="ECO:0000256" key="5">
    <source>
        <dbReference type="ARBA" id="ARBA00023242"/>
    </source>
</evidence>
<gene>
    <name evidence="7" type="ORF">HS088_TW04G00369</name>
</gene>
<dbReference type="FunFam" id="1.20.120.420:FF:000002">
    <property type="entry name" value="Methylthioribose-1-phosphate isomerase"/>
    <property type="match status" value="1"/>
</dbReference>
<protein>
    <recommendedName>
        <fullName evidence="6">Methylthioribose-1-phosphate isomerase</fullName>
        <shortName evidence="6">M1Pi</shortName>
        <shortName evidence="6">MTR-1-P isomerase</shortName>
        <ecNumber evidence="6">5.3.1.23</ecNumber>
    </recommendedName>
    <alternativeName>
        <fullName evidence="6">S-methyl-5-thioribose-1-phosphate isomerase</fullName>
    </alternativeName>
    <alternativeName>
        <fullName evidence="6">Translation initiation factor eIF-2B subunit alpha/beta/delta-like protein</fullName>
    </alternativeName>
</protein>
<evidence type="ECO:0000256" key="6">
    <source>
        <dbReference type="HAMAP-Rule" id="MF_03119"/>
    </source>
</evidence>
<comment type="similarity">
    <text evidence="6">Belongs to the eIF-2B alpha/beta/delta subunits family. MtnA subfamily.</text>
</comment>
<dbReference type="OrthoDB" id="2461at2759"/>
<keyword evidence="3 6" id="KW-0486">Methionine biosynthesis</keyword>
<dbReference type="PANTHER" id="PTHR43475:SF1">
    <property type="entry name" value="METHYLTHIORIBOSE-1-PHOSPHATE ISOMERASE"/>
    <property type="match status" value="1"/>
</dbReference>
<dbReference type="GO" id="GO:0016740">
    <property type="term" value="F:transferase activity"/>
    <property type="evidence" value="ECO:0007669"/>
    <property type="project" value="UniProtKB-KW"/>
</dbReference>
<dbReference type="EMBL" id="JAAARO010000004">
    <property type="protein sequence ID" value="KAF5748415.1"/>
    <property type="molecule type" value="Genomic_DNA"/>
</dbReference>
<evidence type="ECO:0000256" key="2">
    <source>
        <dbReference type="ARBA" id="ARBA00022605"/>
    </source>
</evidence>
<dbReference type="InterPro" id="IPR000649">
    <property type="entry name" value="IF-2B-related"/>
</dbReference>